<accession>A0AAX6F5B8</accession>
<keyword evidence="2" id="KW-1185">Reference proteome</keyword>
<evidence type="ECO:0000313" key="1">
    <source>
        <dbReference type="EMBL" id="KAJ6811378.1"/>
    </source>
</evidence>
<sequence>MTFFFSSATPYLAGRSFQSSSPSIQESSELAMARRLHLNGICSFVSLGDLAVLCPNLGRKGQCRTGAHLAPIFTRTFLEQGKIVLAPLLNRICCW</sequence>
<proteinExistence type="predicted"/>
<comment type="caution">
    <text evidence="1">The sequence shown here is derived from an EMBL/GenBank/DDBJ whole genome shotgun (WGS) entry which is preliminary data.</text>
</comment>
<reference evidence="1" key="2">
    <citation type="submission" date="2023-04" db="EMBL/GenBank/DDBJ databases">
        <authorList>
            <person name="Bruccoleri R.E."/>
            <person name="Oakeley E.J."/>
            <person name="Faust A.-M."/>
            <person name="Dessus-Babus S."/>
            <person name="Altorfer M."/>
            <person name="Burckhardt D."/>
            <person name="Oertli M."/>
            <person name="Naumann U."/>
            <person name="Petersen F."/>
            <person name="Wong J."/>
        </authorList>
    </citation>
    <scope>NUCLEOTIDE SEQUENCE</scope>
    <source>
        <strain evidence="1">GSM-AAB239-AS_SAM_17_03QT</strain>
        <tissue evidence="1">Leaf</tissue>
    </source>
</reference>
<dbReference type="EMBL" id="JANAVB010031620">
    <property type="protein sequence ID" value="KAJ6811378.1"/>
    <property type="molecule type" value="Genomic_DNA"/>
</dbReference>
<reference evidence="1" key="1">
    <citation type="journal article" date="2023" name="GigaByte">
        <title>Genome assembly of the bearded iris, Iris pallida Lam.</title>
        <authorList>
            <person name="Bruccoleri R.E."/>
            <person name="Oakeley E.J."/>
            <person name="Faust A.M.E."/>
            <person name="Altorfer M."/>
            <person name="Dessus-Babus S."/>
            <person name="Burckhardt D."/>
            <person name="Oertli M."/>
            <person name="Naumann U."/>
            <person name="Petersen F."/>
            <person name="Wong J."/>
        </authorList>
    </citation>
    <scope>NUCLEOTIDE SEQUENCE</scope>
    <source>
        <strain evidence="1">GSM-AAB239-AS_SAM_17_03QT</strain>
    </source>
</reference>
<dbReference type="AlphaFoldDB" id="A0AAX6F5B8"/>
<evidence type="ECO:0000313" key="2">
    <source>
        <dbReference type="Proteomes" id="UP001140949"/>
    </source>
</evidence>
<protein>
    <submittedName>
        <fullName evidence="1">Uncharacterized protein</fullName>
    </submittedName>
</protein>
<dbReference type="Proteomes" id="UP001140949">
    <property type="component" value="Unassembled WGS sequence"/>
</dbReference>
<name>A0AAX6F5B8_IRIPA</name>
<gene>
    <name evidence="1" type="ORF">M6B38_154060</name>
</gene>
<organism evidence="1 2">
    <name type="scientific">Iris pallida</name>
    <name type="common">Sweet iris</name>
    <dbReference type="NCBI Taxonomy" id="29817"/>
    <lineage>
        <taxon>Eukaryota</taxon>
        <taxon>Viridiplantae</taxon>
        <taxon>Streptophyta</taxon>
        <taxon>Embryophyta</taxon>
        <taxon>Tracheophyta</taxon>
        <taxon>Spermatophyta</taxon>
        <taxon>Magnoliopsida</taxon>
        <taxon>Liliopsida</taxon>
        <taxon>Asparagales</taxon>
        <taxon>Iridaceae</taxon>
        <taxon>Iridoideae</taxon>
        <taxon>Irideae</taxon>
        <taxon>Iris</taxon>
    </lineage>
</organism>